<evidence type="ECO:0000313" key="5">
    <source>
        <dbReference type="EMBL" id="SDJ03062.1"/>
    </source>
</evidence>
<dbReference type="PANTHER" id="PTHR43537:SF50">
    <property type="entry name" value="TRANSCRIPTIONAL REGULATORY PROTEIN"/>
    <property type="match status" value="1"/>
</dbReference>
<dbReference type="InterPro" id="IPR000524">
    <property type="entry name" value="Tscrpt_reg_HTH_GntR"/>
</dbReference>
<dbReference type="InterPro" id="IPR008920">
    <property type="entry name" value="TF_FadR/GntR_C"/>
</dbReference>
<feature type="domain" description="HTH gntR-type" evidence="4">
    <location>
        <begin position="17"/>
        <end position="84"/>
    </location>
</feature>
<dbReference type="STRING" id="555512.SAMN04487993_101577"/>
<dbReference type="Proteomes" id="UP000199093">
    <property type="component" value="Unassembled WGS sequence"/>
</dbReference>
<dbReference type="CDD" id="cd07377">
    <property type="entry name" value="WHTH_GntR"/>
    <property type="match status" value="1"/>
</dbReference>
<dbReference type="PROSITE" id="PS50949">
    <property type="entry name" value="HTH_GNTR"/>
    <property type="match status" value="1"/>
</dbReference>
<evidence type="ECO:0000259" key="4">
    <source>
        <dbReference type="PROSITE" id="PS50949"/>
    </source>
</evidence>
<keyword evidence="1" id="KW-0805">Transcription regulation</keyword>
<dbReference type="AlphaFoldDB" id="A0A1G8QE64"/>
<protein>
    <submittedName>
        <fullName evidence="5">Transcriptional regulator, GntR family</fullName>
    </submittedName>
</protein>
<proteinExistence type="predicted"/>
<accession>A0A1G8QE64</accession>
<evidence type="ECO:0000256" key="2">
    <source>
        <dbReference type="ARBA" id="ARBA00023125"/>
    </source>
</evidence>
<name>A0A1G8QE64_9RHOB</name>
<dbReference type="Pfam" id="PF07729">
    <property type="entry name" value="FCD"/>
    <property type="match status" value="1"/>
</dbReference>
<dbReference type="PRINTS" id="PR00035">
    <property type="entry name" value="HTHGNTR"/>
</dbReference>
<dbReference type="InterPro" id="IPR011711">
    <property type="entry name" value="GntR_C"/>
</dbReference>
<dbReference type="PANTHER" id="PTHR43537">
    <property type="entry name" value="TRANSCRIPTIONAL REGULATOR, GNTR FAMILY"/>
    <property type="match status" value="1"/>
</dbReference>
<evidence type="ECO:0000256" key="3">
    <source>
        <dbReference type="ARBA" id="ARBA00023163"/>
    </source>
</evidence>
<keyword evidence="6" id="KW-1185">Reference proteome</keyword>
<dbReference type="Pfam" id="PF00392">
    <property type="entry name" value="GntR"/>
    <property type="match status" value="1"/>
</dbReference>
<dbReference type="SUPFAM" id="SSF46785">
    <property type="entry name" value="Winged helix' DNA-binding domain"/>
    <property type="match status" value="1"/>
</dbReference>
<reference evidence="5 6" key="1">
    <citation type="submission" date="2016-10" db="EMBL/GenBank/DDBJ databases">
        <authorList>
            <person name="de Groot N.N."/>
        </authorList>
    </citation>
    <scope>NUCLEOTIDE SEQUENCE [LARGE SCALE GENOMIC DNA]</scope>
    <source>
        <strain evidence="5 6">DSM 26424</strain>
    </source>
</reference>
<dbReference type="Gene3D" id="1.10.10.10">
    <property type="entry name" value="Winged helix-like DNA-binding domain superfamily/Winged helix DNA-binding domain"/>
    <property type="match status" value="1"/>
</dbReference>
<dbReference type="EMBL" id="FNEJ01000015">
    <property type="protein sequence ID" value="SDJ03062.1"/>
    <property type="molecule type" value="Genomic_DNA"/>
</dbReference>
<dbReference type="RefSeq" id="WP_230795456.1">
    <property type="nucleotide sequence ID" value="NZ_FNEJ01000015.1"/>
</dbReference>
<keyword evidence="3" id="KW-0804">Transcription</keyword>
<dbReference type="GO" id="GO:0003677">
    <property type="term" value="F:DNA binding"/>
    <property type="evidence" value="ECO:0007669"/>
    <property type="project" value="UniProtKB-KW"/>
</dbReference>
<dbReference type="SMART" id="SM00895">
    <property type="entry name" value="FCD"/>
    <property type="match status" value="1"/>
</dbReference>
<dbReference type="Gene3D" id="1.20.120.530">
    <property type="entry name" value="GntR ligand-binding domain-like"/>
    <property type="match status" value="1"/>
</dbReference>
<gene>
    <name evidence="5" type="ORF">SAMN04487993_101577</name>
</gene>
<sequence length="224" mass="25449">MQDQMDDLGAPLAIEKLSLHDQVASRIRDMIIEGYLEPGTRIDEVVLAGQLGVSRTPFREALRTLAAEGLIASVRSKGSVVRKLTPEEVHGMLELLGHIELLAGRLVCERASDAQIADLLALHDRMLDRWRARDRMPYYKLNQEFHSRLSDYAGNPALTETQANLQARLKRIRFMGNRNADYWDDAVAEHEEMAAALRQRDGEELGRVMARHLANTWARVRDRL</sequence>
<dbReference type="InterPro" id="IPR036388">
    <property type="entry name" value="WH-like_DNA-bd_sf"/>
</dbReference>
<dbReference type="SUPFAM" id="SSF48008">
    <property type="entry name" value="GntR ligand-binding domain-like"/>
    <property type="match status" value="1"/>
</dbReference>
<evidence type="ECO:0000313" key="6">
    <source>
        <dbReference type="Proteomes" id="UP000199093"/>
    </source>
</evidence>
<keyword evidence="2" id="KW-0238">DNA-binding</keyword>
<dbReference type="SMART" id="SM00345">
    <property type="entry name" value="HTH_GNTR"/>
    <property type="match status" value="1"/>
</dbReference>
<evidence type="ECO:0000256" key="1">
    <source>
        <dbReference type="ARBA" id="ARBA00023015"/>
    </source>
</evidence>
<organism evidence="5 6">
    <name type="scientific">Salipiger marinus</name>
    <dbReference type="NCBI Taxonomy" id="555512"/>
    <lineage>
        <taxon>Bacteria</taxon>
        <taxon>Pseudomonadati</taxon>
        <taxon>Pseudomonadota</taxon>
        <taxon>Alphaproteobacteria</taxon>
        <taxon>Rhodobacterales</taxon>
        <taxon>Roseobacteraceae</taxon>
        <taxon>Salipiger</taxon>
    </lineage>
</organism>
<dbReference type="InterPro" id="IPR036390">
    <property type="entry name" value="WH_DNA-bd_sf"/>
</dbReference>
<dbReference type="GO" id="GO:0003700">
    <property type="term" value="F:DNA-binding transcription factor activity"/>
    <property type="evidence" value="ECO:0007669"/>
    <property type="project" value="InterPro"/>
</dbReference>